<accession>A0ABY8QXP8</accession>
<dbReference type="EMBL" id="CP090958">
    <property type="protein sequence ID" value="WGW13150.1"/>
    <property type="molecule type" value="Genomic_DNA"/>
</dbReference>
<dbReference type="PANTHER" id="PTHR20854">
    <property type="entry name" value="INOSITOL MONOPHOSPHATASE"/>
    <property type="match status" value="1"/>
</dbReference>
<dbReference type="PANTHER" id="PTHR20854:SF4">
    <property type="entry name" value="INOSITOL-1-MONOPHOSPHATASE-RELATED"/>
    <property type="match status" value="1"/>
</dbReference>
<dbReference type="Gene3D" id="3.30.540.10">
    <property type="entry name" value="Fructose-1,6-Bisphosphatase, subunit A, domain 1"/>
    <property type="match status" value="1"/>
</dbReference>
<proteinExistence type="predicted"/>
<gene>
    <name evidence="1" type="ORF">LWF01_05100</name>
</gene>
<dbReference type="Proteomes" id="UP001209083">
    <property type="component" value="Chromosome"/>
</dbReference>
<keyword evidence="2" id="KW-1185">Reference proteome</keyword>
<dbReference type="Gene3D" id="3.40.190.80">
    <property type="match status" value="1"/>
</dbReference>
<name>A0ABY8QXP8_9MICO</name>
<organism evidence="1 2">
    <name type="scientific">Saxibacter everestensis</name>
    <dbReference type="NCBI Taxonomy" id="2909229"/>
    <lineage>
        <taxon>Bacteria</taxon>
        <taxon>Bacillati</taxon>
        <taxon>Actinomycetota</taxon>
        <taxon>Actinomycetes</taxon>
        <taxon>Micrococcales</taxon>
        <taxon>Brevibacteriaceae</taxon>
        <taxon>Saxibacter</taxon>
    </lineage>
</organism>
<dbReference type="CDD" id="cd01637">
    <property type="entry name" value="IMPase_like"/>
    <property type="match status" value="1"/>
</dbReference>
<dbReference type="PRINTS" id="PR00377">
    <property type="entry name" value="IMPHPHTASES"/>
</dbReference>
<evidence type="ECO:0000313" key="2">
    <source>
        <dbReference type="Proteomes" id="UP001209083"/>
    </source>
</evidence>
<evidence type="ECO:0000313" key="1">
    <source>
        <dbReference type="EMBL" id="WGW13150.1"/>
    </source>
</evidence>
<reference evidence="1 2" key="1">
    <citation type="submission" date="2023-05" db="EMBL/GenBank/DDBJ databases">
        <title>Lithophilousrod everest ZFBP1038 complete genpme.</title>
        <authorList>
            <person name="Tian M."/>
        </authorList>
    </citation>
    <scope>NUCLEOTIDE SEQUENCE [LARGE SCALE GENOMIC DNA]</scope>
    <source>
        <strain evidence="1 2">ZFBP1038</strain>
    </source>
</reference>
<dbReference type="SUPFAM" id="SSF56655">
    <property type="entry name" value="Carbohydrate phosphatase"/>
    <property type="match status" value="1"/>
</dbReference>
<dbReference type="InterPro" id="IPR000760">
    <property type="entry name" value="Inositol_monophosphatase-like"/>
</dbReference>
<protein>
    <submittedName>
        <fullName evidence="1">Inositol monophosphatase family protein</fullName>
    </submittedName>
</protein>
<dbReference type="RefSeq" id="WP_349639964.1">
    <property type="nucleotide sequence ID" value="NZ_CP090958.1"/>
</dbReference>
<dbReference type="Pfam" id="PF00459">
    <property type="entry name" value="Inositol_P"/>
    <property type="match status" value="1"/>
</dbReference>
<sequence>MPQETTDAELAAELVRAAGALAQRMRRGGLSAEQKTSVSDIVTAADRDAEALVVSRLRRLRPDDAIVGEEGANHAGTSGRSWVIDPVDGTYNFLAGSTYWCSAIALKDESGVILGAIYHPHDDLLWFGGPGMPTLRNGELLPAVADLPLSQLSAATYLHPALITEPDVAAPFMQAARRPATLRMFGSGSMDLAGVAEGRNGCWFQHSCPEWDWLPGKAIVEGVGGSTAQVEVNGRIWSIAGGSSAVRELSEALSG</sequence>